<dbReference type="AlphaFoldDB" id="A0AAN8TF69"/>
<organism evidence="1 2">
    <name type="scientific">Solanum bulbocastanum</name>
    <name type="common">Wild potato</name>
    <dbReference type="NCBI Taxonomy" id="147425"/>
    <lineage>
        <taxon>Eukaryota</taxon>
        <taxon>Viridiplantae</taxon>
        <taxon>Streptophyta</taxon>
        <taxon>Embryophyta</taxon>
        <taxon>Tracheophyta</taxon>
        <taxon>Spermatophyta</taxon>
        <taxon>Magnoliopsida</taxon>
        <taxon>eudicotyledons</taxon>
        <taxon>Gunneridae</taxon>
        <taxon>Pentapetalae</taxon>
        <taxon>asterids</taxon>
        <taxon>lamiids</taxon>
        <taxon>Solanales</taxon>
        <taxon>Solanaceae</taxon>
        <taxon>Solanoideae</taxon>
        <taxon>Solaneae</taxon>
        <taxon>Solanum</taxon>
    </lineage>
</organism>
<evidence type="ECO:0000313" key="1">
    <source>
        <dbReference type="EMBL" id="KAK6786794.1"/>
    </source>
</evidence>
<comment type="caution">
    <text evidence="1">The sequence shown here is derived from an EMBL/GenBank/DDBJ whole genome shotgun (WGS) entry which is preliminary data.</text>
</comment>
<name>A0AAN8TF69_SOLBU</name>
<gene>
    <name evidence="1" type="ORF">RDI58_015319</name>
</gene>
<accession>A0AAN8TF69</accession>
<dbReference type="Proteomes" id="UP001371456">
    <property type="component" value="Unassembled WGS sequence"/>
</dbReference>
<sequence length="119" mass="14079">MILQDKQLYHTYYIAGTRMQPSSSKYENPLHAFELVFDKKSVLLELEENDVDALPLLTKLTLTSFTNIKQYTSNRGQLFSTEISYEYEQMVAGTYCHGYIDHREQSNTYFIYFEEHIQI</sequence>
<keyword evidence="2" id="KW-1185">Reference proteome</keyword>
<dbReference type="EMBL" id="JBANQN010000006">
    <property type="protein sequence ID" value="KAK6786794.1"/>
    <property type="molecule type" value="Genomic_DNA"/>
</dbReference>
<reference evidence="1 2" key="1">
    <citation type="submission" date="2024-02" db="EMBL/GenBank/DDBJ databases">
        <title>de novo genome assembly of Solanum bulbocastanum strain 11H21.</title>
        <authorList>
            <person name="Hosaka A.J."/>
        </authorList>
    </citation>
    <scope>NUCLEOTIDE SEQUENCE [LARGE SCALE GENOMIC DNA]</scope>
    <source>
        <tissue evidence="1">Young leaves</tissue>
    </source>
</reference>
<proteinExistence type="predicted"/>
<protein>
    <submittedName>
        <fullName evidence="1">Uncharacterized protein</fullName>
    </submittedName>
</protein>
<evidence type="ECO:0000313" key="2">
    <source>
        <dbReference type="Proteomes" id="UP001371456"/>
    </source>
</evidence>